<accession>A0A1I5VUC2</accession>
<name>A0A1I5VUC2_9BACT</name>
<dbReference type="OrthoDB" id="3216107at2"/>
<dbReference type="EMBL" id="FOXH01000010">
    <property type="protein sequence ID" value="SFQ11065.1"/>
    <property type="molecule type" value="Genomic_DNA"/>
</dbReference>
<organism evidence="2 3">
    <name type="scientific">Pseudarcicella hirudinis</name>
    <dbReference type="NCBI Taxonomy" id="1079859"/>
    <lineage>
        <taxon>Bacteria</taxon>
        <taxon>Pseudomonadati</taxon>
        <taxon>Bacteroidota</taxon>
        <taxon>Cytophagia</taxon>
        <taxon>Cytophagales</taxon>
        <taxon>Flectobacillaceae</taxon>
        <taxon>Pseudarcicella</taxon>
    </lineage>
</organism>
<dbReference type="RefSeq" id="WP_092018272.1">
    <property type="nucleotide sequence ID" value="NZ_FOXH01000010.1"/>
</dbReference>
<proteinExistence type="predicted"/>
<dbReference type="Proteomes" id="UP000199306">
    <property type="component" value="Unassembled WGS sequence"/>
</dbReference>
<dbReference type="AlphaFoldDB" id="A0A1I5VUC2"/>
<evidence type="ECO:0000313" key="2">
    <source>
        <dbReference type="EMBL" id="SFQ11065.1"/>
    </source>
</evidence>
<dbReference type="PROSITE" id="PS51186">
    <property type="entry name" value="GNAT"/>
    <property type="match status" value="1"/>
</dbReference>
<keyword evidence="3" id="KW-1185">Reference proteome</keyword>
<sequence length="147" mass="16817">MSVYEVHKDNFLISTDKAKLQLGVIHQYLSEESYWAKNIPIEIVEKSISNSIAFGVYDKNEQVGFCRVISDLSTFAYLADVFVLENSRGNGLSKWLMEVVLEHPDLQGLRRWVLATEDAHGLYAQYGFVPLEKPQNFMNIRLANPYA</sequence>
<dbReference type="GO" id="GO:0016747">
    <property type="term" value="F:acyltransferase activity, transferring groups other than amino-acyl groups"/>
    <property type="evidence" value="ECO:0007669"/>
    <property type="project" value="InterPro"/>
</dbReference>
<dbReference type="PANTHER" id="PTHR43233">
    <property type="entry name" value="FAMILY N-ACETYLTRANSFERASE, PUTATIVE (AFU_ORTHOLOGUE AFUA_6G03350)-RELATED"/>
    <property type="match status" value="1"/>
</dbReference>
<evidence type="ECO:0000259" key="1">
    <source>
        <dbReference type="PROSITE" id="PS51186"/>
    </source>
</evidence>
<dbReference type="CDD" id="cd04301">
    <property type="entry name" value="NAT_SF"/>
    <property type="match status" value="1"/>
</dbReference>
<dbReference type="Gene3D" id="3.40.630.30">
    <property type="match status" value="1"/>
</dbReference>
<dbReference type="Pfam" id="PF13508">
    <property type="entry name" value="Acetyltransf_7"/>
    <property type="match status" value="1"/>
</dbReference>
<dbReference type="InterPro" id="IPR000182">
    <property type="entry name" value="GNAT_dom"/>
</dbReference>
<protein>
    <submittedName>
        <fullName evidence="2">Acetyltransferase (GNAT) domain-containing protein</fullName>
    </submittedName>
</protein>
<dbReference type="InterPro" id="IPR053144">
    <property type="entry name" value="Acetyltransferase_Butenolide"/>
</dbReference>
<dbReference type="InterPro" id="IPR016181">
    <property type="entry name" value="Acyl_CoA_acyltransferase"/>
</dbReference>
<dbReference type="PANTHER" id="PTHR43233:SF1">
    <property type="entry name" value="FAMILY N-ACETYLTRANSFERASE, PUTATIVE (AFU_ORTHOLOGUE AFUA_6G03350)-RELATED"/>
    <property type="match status" value="1"/>
</dbReference>
<dbReference type="STRING" id="1079859.SAMN04515674_11065"/>
<dbReference type="SUPFAM" id="SSF55729">
    <property type="entry name" value="Acyl-CoA N-acyltransferases (Nat)"/>
    <property type="match status" value="1"/>
</dbReference>
<reference evidence="2 3" key="1">
    <citation type="submission" date="2016-10" db="EMBL/GenBank/DDBJ databases">
        <authorList>
            <person name="de Groot N.N."/>
        </authorList>
    </citation>
    <scope>NUCLEOTIDE SEQUENCE [LARGE SCALE GENOMIC DNA]</scope>
    <source>
        <strain evidence="3">E92,LMG 26720,CCM 7988</strain>
    </source>
</reference>
<gene>
    <name evidence="2" type="ORF">SAMN04515674_11065</name>
</gene>
<evidence type="ECO:0000313" key="3">
    <source>
        <dbReference type="Proteomes" id="UP000199306"/>
    </source>
</evidence>
<keyword evidence="2" id="KW-0808">Transferase</keyword>
<feature type="domain" description="N-acetyltransferase" evidence="1">
    <location>
        <begin position="1"/>
        <end position="147"/>
    </location>
</feature>